<feature type="compositionally biased region" description="Pro residues" evidence="1">
    <location>
        <begin position="124"/>
        <end position="134"/>
    </location>
</feature>
<evidence type="ECO:0000256" key="1">
    <source>
        <dbReference type="SAM" id="MobiDB-lite"/>
    </source>
</evidence>
<reference evidence="3" key="2">
    <citation type="submission" date="2017-12" db="EMBL/GenBank/DDBJ databases">
        <title>Genome sequence of the Bar-tailed Godwit (Limosa lapponica baueri).</title>
        <authorList>
            <person name="Lima N.C.B."/>
            <person name="Parody-Merino A.M."/>
            <person name="Battley P.F."/>
            <person name="Fidler A.E."/>
            <person name="Prosdocimi F."/>
        </authorList>
    </citation>
    <scope>NUCLEOTIDE SEQUENCE [LARGE SCALE GENOMIC DNA]</scope>
</reference>
<feature type="region of interest" description="Disordered" evidence="1">
    <location>
        <begin position="78"/>
        <end position="134"/>
    </location>
</feature>
<feature type="compositionally biased region" description="Polar residues" evidence="1">
    <location>
        <begin position="81"/>
        <end position="96"/>
    </location>
</feature>
<proteinExistence type="predicted"/>
<name>A0A2I0T2F6_LIMLA</name>
<organism evidence="2 3">
    <name type="scientific">Limosa lapponica baueri</name>
    <dbReference type="NCBI Taxonomy" id="1758121"/>
    <lineage>
        <taxon>Eukaryota</taxon>
        <taxon>Metazoa</taxon>
        <taxon>Chordata</taxon>
        <taxon>Craniata</taxon>
        <taxon>Vertebrata</taxon>
        <taxon>Euteleostomi</taxon>
        <taxon>Archelosauria</taxon>
        <taxon>Archosauria</taxon>
        <taxon>Dinosauria</taxon>
        <taxon>Saurischia</taxon>
        <taxon>Theropoda</taxon>
        <taxon>Coelurosauria</taxon>
        <taxon>Aves</taxon>
        <taxon>Neognathae</taxon>
        <taxon>Neoaves</taxon>
        <taxon>Charadriiformes</taxon>
        <taxon>Scolopacidae</taxon>
        <taxon>Limosa</taxon>
    </lineage>
</organism>
<reference evidence="3" key="1">
    <citation type="submission" date="2017-11" db="EMBL/GenBank/DDBJ databases">
        <authorList>
            <person name="Lima N.C."/>
            <person name="Parody-Merino A.M."/>
            <person name="Battley P.F."/>
            <person name="Fidler A.E."/>
            <person name="Prosdocimi F."/>
        </authorList>
    </citation>
    <scope>NUCLEOTIDE SEQUENCE [LARGE SCALE GENOMIC DNA]</scope>
</reference>
<accession>A0A2I0T2F6</accession>
<keyword evidence="3" id="KW-1185">Reference proteome</keyword>
<dbReference type="Proteomes" id="UP000233556">
    <property type="component" value="Unassembled WGS sequence"/>
</dbReference>
<dbReference type="AlphaFoldDB" id="A0A2I0T2F6"/>
<protein>
    <submittedName>
        <fullName evidence="2">Uncharacterized protein</fullName>
    </submittedName>
</protein>
<gene>
    <name evidence="2" type="ORF">llap_21718</name>
</gene>
<feature type="compositionally biased region" description="Basic and acidic residues" evidence="1">
    <location>
        <begin position="107"/>
        <end position="116"/>
    </location>
</feature>
<feature type="region of interest" description="Disordered" evidence="1">
    <location>
        <begin position="21"/>
        <end position="62"/>
    </location>
</feature>
<dbReference type="EMBL" id="KZ523262">
    <property type="protein sequence ID" value="PKU27978.1"/>
    <property type="molecule type" value="Genomic_DNA"/>
</dbReference>
<evidence type="ECO:0000313" key="2">
    <source>
        <dbReference type="EMBL" id="PKU27978.1"/>
    </source>
</evidence>
<evidence type="ECO:0000313" key="3">
    <source>
        <dbReference type="Proteomes" id="UP000233556"/>
    </source>
</evidence>
<sequence>MAPRALGLRCGDKGSFLRTLREGAATRGRREEEEEDEDEAWQPRGLITAREGGRPATGTGAAHEVLVAIHHHLVAIHHHPQPSTVTQQPSTVTYSPIPTEEEEEEDGCMREAERWPPAEGLPGPAAPLPVPTSR</sequence>